<evidence type="ECO:0000313" key="3">
    <source>
        <dbReference type="Proteomes" id="UP001372338"/>
    </source>
</evidence>
<sequence>MNGNTRREDGMQNGNPVNPVNCGDARRRVLKYQGHNPDNEGWKEKSDIMEARSGGSRYNALSHEEHGENGIKLTHVENPRFQKDGPHNKNLVSQVGTKGTQSKPLPNRAQVQQVLPSSKPEMKHNKPQPSQEDLLVLKEKKAMEMVVMDTMRRFVPQSRSVEMDFIRRQASRGKESIYLPEGSKATAMSIDESNVVSVGQKIDGI</sequence>
<dbReference type="Proteomes" id="UP001372338">
    <property type="component" value="Unassembled WGS sequence"/>
</dbReference>
<feature type="compositionally biased region" description="Basic and acidic residues" evidence="1">
    <location>
        <begin position="1"/>
        <end position="10"/>
    </location>
</feature>
<gene>
    <name evidence="2" type="ORF">RIF29_18978</name>
</gene>
<dbReference type="EMBL" id="JAYWIO010000004">
    <property type="protein sequence ID" value="KAK7266335.1"/>
    <property type="molecule type" value="Genomic_DNA"/>
</dbReference>
<dbReference type="AlphaFoldDB" id="A0AAN9I7B6"/>
<comment type="caution">
    <text evidence="2">The sequence shown here is derived from an EMBL/GenBank/DDBJ whole genome shotgun (WGS) entry which is preliminary data.</text>
</comment>
<reference evidence="2 3" key="1">
    <citation type="submission" date="2024-01" db="EMBL/GenBank/DDBJ databases">
        <title>The genomes of 5 underutilized Papilionoideae crops provide insights into root nodulation and disease resistanc.</title>
        <authorList>
            <person name="Yuan L."/>
        </authorList>
    </citation>
    <scope>NUCLEOTIDE SEQUENCE [LARGE SCALE GENOMIC DNA]</scope>
    <source>
        <strain evidence="2">ZHUSHIDOU_FW_LH</strain>
        <tissue evidence="2">Leaf</tissue>
    </source>
</reference>
<evidence type="ECO:0000256" key="1">
    <source>
        <dbReference type="SAM" id="MobiDB-lite"/>
    </source>
</evidence>
<evidence type="ECO:0000313" key="2">
    <source>
        <dbReference type="EMBL" id="KAK7266335.1"/>
    </source>
</evidence>
<name>A0AAN9I7B6_CROPI</name>
<proteinExistence type="predicted"/>
<organism evidence="2 3">
    <name type="scientific">Crotalaria pallida</name>
    <name type="common">Smooth rattlebox</name>
    <name type="synonym">Crotalaria striata</name>
    <dbReference type="NCBI Taxonomy" id="3830"/>
    <lineage>
        <taxon>Eukaryota</taxon>
        <taxon>Viridiplantae</taxon>
        <taxon>Streptophyta</taxon>
        <taxon>Embryophyta</taxon>
        <taxon>Tracheophyta</taxon>
        <taxon>Spermatophyta</taxon>
        <taxon>Magnoliopsida</taxon>
        <taxon>eudicotyledons</taxon>
        <taxon>Gunneridae</taxon>
        <taxon>Pentapetalae</taxon>
        <taxon>rosids</taxon>
        <taxon>fabids</taxon>
        <taxon>Fabales</taxon>
        <taxon>Fabaceae</taxon>
        <taxon>Papilionoideae</taxon>
        <taxon>50 kb inversion clade</taxon>
        <taxon>genistoids sensu lato</taxon>
        <taxon>core genistoids</taxon>
        <taxon>Crotalarieae</taxon>
        <taxon>Crotalaria</taxon>
    </lineage>
</organism>
<feature type="compositionally biased region" description="Polar residues" evidence="1">
    <location>
        <begin position="90"/>
        <end position="108"/>
    </location>
</feature>
<keyword evidence="3" id="KW-1185">Reference proteome</keyword>
<feature type="region of interest" description="Disordered" evidence="1">
    <location>
        <begin position="1"/>
        <end position="26"/>
    </location>
</feature>
<feature type="region of interest" description="Disordered" evidence="1">
    <location>
        <begin position="80"/>
        <end position="108"/>
    </location>
</feature>
<protein>
    <submittedName>
        <fullName evidence="2">Uncharacterized protein</fullName>
    </submittedName>
</protein>
<accession>A0AAN9I7B6</accession>